<gene>
    <name evidence="5" type="primary">tsf</name>
    <name evidence="9" type="ORF">MICH65_0765</name>
</gene>
<dbReference type="EMBL" id="CP047901">
    <property type="protein sequence ID" value="QHO63746.1"/>
    <property type="molecule type" value="Genomic_DNA"/>
</dbReference>
<evidence type="ECO:0000313" key="10">
    <source>
        <dbReference type="Proteomes" id="UP000463983"/>
    </source>
</evidence>
<evidence type="ECO:0000256" key="1">
    <source>
        <dbReference type="ARBA" id="ARBA00005532"/>
    </source>
</evidence>
<dbReference type="InterPro" id="IPR009060">
    <property type="entry name" value="UBA-like_sf"/>
</dbReference>
<feature type="region of interest" description="Involved in Mg(2+) ion dislocation from EF-Tu" evidence="5">
    <location>
        <begin position="77"/>
        <end position="80"/>
    </location>
</feature>
<dbReference type="GO" id="GO:0003746">
    <property type="term" value="F:translation elongation factor activity"/>
    <property type="evidence" value="ECO:0007669"/>
    <property type="project" value="UniProtKB-UniRule"/>
</dbReference>
<accession>A0A857N6J2</accession>
<dbReference type="PROSITE" id="PS01126">
    <property type="entry name" value="EF_TS_1"/>
    <property type="match status" value="1"/>
</dbReference>
<dbReference type="SUPFAM" id="SSF54713">
    <property type="entry name" value="Elongation factor Ts (EF-Ts), dimerisation domain"/>
    <property type="match status" value="1"/>
</dbReference>
<dbReference type="Gene3D" id="3.30.479.20">
    <property type="entry name" value="Elongation factor Ts, dimerisation domain"/>
    <property type="match status" value="1"/>
</dbReference>
<dbReference type="KEGG" id="caqa:MICH65_0765"/>
<dbReference type="InterPro" id="IPR036402">
    <property type="entry name" value="EF-Ts_dimer_sf"/>
</dbReference>
<evidence type="ECO:0000256" key="4">
    <source>
        <dbReference type="ARBA" id="ARBA00022917"/>
    </source>
</evidence>
<proteinExistence type="inferred from homology"/>
<organism evidence="9 10">
    <name type="scientific">Candidatus Chazhemtobacterium aquaticus</name>
    <dbReference type="NCBI Taxonomy" id="2715735"/>
    <lineage>
        <taxon>Bacteria</taxon>
        <taxon>Candidatus Chazhemtobacteraceae</taxon>
        <taxon>Candidatus Chazhemtobacterium</taxon>
    </lineage>
</organism>
<dbReference type="Pfam" id="PF00889">
    <property type="entry name" value="EF_TS"/>
    <property type="match status" value="1"/>
</dbReference>
<dbReference type="AlphaFoldDB" id="A0A857N6J2"/>
<feature type="domain" description="Translation elongation factor EFTs/EF1B dimerisation" evidence="8">
    <location>
        <begin position="68"/>
        <end position="146"/>
    </location>
</feature>
<evidence type="ECO:0000256" key="6">
    <source>
        <dbReference type="RuleBase" id="RU000642"/>
    </source>
</evidence>
<comment type="similarity">
    <text evidence="1 5 6">Belongs to the EF-Ts family.</text>
</comment>
<evidence type="ECO:0000256" key="3">
    <source>
        <dbReference type="ARBA" id="ARBA00022768"/>
    </source>
</evidence>
<dbReference type="NCBIfam" id="TIGR00116">
    <property type="entry name" value="tsf"/>
    <property type="match status" value="1"/>
</dbReference>
<dbReference type="Proteomes" id="UP000463983">
    <property type="component" value="Chromosome"/>
</dbReference>
<dbReference type="SUPFAM" id="SSF46934">
    <property type="entry name" value="UBA-like"/>
    <property type="match status" value="1"/>
</dbReference>
<dbReference type="PANTHER" id="PTHR11741:SF0">
    <property type="entry name" value="ELONGATION FACTOR TS, MITOCHONDRIAL"/>
    <property type="match status" value="1"/>
</dbReference>
<evidence type="ECO:0000256" key="2">
    <source>
        <dbReference type="ARBA" id="ARBA00016956"/>
    </source>
</evidence>
<dbReference type="CDD" id="cd14275">
    <property type="entry name" value="UBA_EF-Ts"/>
    <property type="match status" value="1"/>
</dbReference>
<comment type="subcellular location">
    <subcellularLocation>
        <location evidence="5 7">Cytoplasm</location>
    </subcellularLocation>
</comment>
<evidence type="ECO:0000256" key="5">
    <source>
        <dbReference type="HAMAP-Rule" id="MF_00050"/>
    </source>
</evidence>
<keyword evidence="5" id="KW-0963">Cytoplasm</keyword>
<dbReference type="InterPro" id="IPR014039">
    <property type="entry name" value="Transl_elong_EFTs/EF1B_dimer"/>
</dbReference>
<dbReference type="PANTHER" id="PTHR11741">
    <property type="entry name" value="ELONGATION FACTOR TS"/>
    <property type="match status" value="1"/>
</dbReference>
<keyword evidence="10" id="KW-1185">Reference proteome</keyword>
<dbReference type="HAMAP" id="MF_00050">
    <property type="entry name" value="EF_Ts"/>
    <property type="match status" value="1"/>
</dbReference>
<comment type="function">
    <text evidence="5 6">Associates with the EF-Tu.GDP complex and induces the exchange of GDP to GTP. It remains bound to the aminoacyl-tRNA.EF-Tu.GTP complex up to the GTP hydrolysis stage on the ribosome.</text>
</comment>
<dbReference type="InterPro" id="IPR018101">
    <property type="entry name" value="Transl_elong_Ts_CS"/>
</dbReference>
<evidence type="ECO:0000313" key="9">
    <source>
        <dbReference type="EMBL" id="QHO63746.1"/>
    </source>
</evidence>
<dbReference type="Gene3D" id="1.10.8.10">
    <property type="entry name" value="DNA helicase RuvA subunit, C-terminal domain"/>
    <property type="match status" value="1"/>
</dbReference>
<keyword evidence="3 5" id="KW-0251">Elongation factor</keyword>
<evidence type="ECO:0000256" key="7">
    <source>
        <dbReference type="RuleBase" id="RU000643"/>
    </source>
</evidence>
<sequence length="149" mass="16516">MMEKIKQLREKTGAGVMDAKKALEESGGDMKKAEEIIAAKGIVKAEKKADREVKSGLVYGYTHQGRVGVLVEVSCETDFVAKNPEFEALCKEVALQVASMEPKDVEELLEQDYIRDGGKKIKDLVTNLIGKIGENIQVRRFVRFELGGE</sequence>
<dbReference type="InterPro" id="IPR001816">
    <property type="entry name" value="Transl_elong_EFTs/EF1B"/>
</dbReference>
<dbReference type="FunFam" id="1.10.8.10:FF:000001">
    <property type="entry name" value="Elongation factor Ts"/>
    <property type="match status" value="1"/>
</dbReference>
<evidence type="ECO:0000259" key="8">
    <source>
        <dbReference type="Pfam" id="PF00889"/>
    </source>
</evidence>
<reference evidence="10" key="1">
    <citation type="journal article" date="2020" name="Microorganisms">
        <title>Complete Genome of a Member of a New Bacterial Lineage in the Microgenomates Group Reveals an Unusual Nucleotide Composition Disparity Between Two Strands of DNA and Limited Metabolic Potential.</title>
        <authorList>
            <person name="Kadnikov V.V."/>
            <person name="Mardanov A.V."/>
            <person name="Beletsky A.V."/>
            <person name="Karnachuk O.V."/>
            <person name="Ravin N.V."/>
        </authorList>
    </citation>
    <scope>NUCLEOTIDE SEQUENCE [LARGE SCALE GENOMIC DNA]</scope>
</reference>
<dbReference type="GO" id="GO:0005737">
    <property type="term" value="C:cytoplasm"/>
    <property type="evidence" value="ECO:0007669"/>
    <property type="project" value="UniProtKB-SubCell"/>
</dbReference>
<name>A0A857N6J2_9BACT</name>
<keyword evidence="4 5" id="KW-0648">Protein biosynthesis</keyword>
<protein>
    <recommendedName>
        <fullName evidence="2 5">Elongation factor Ts</fullName>
        <shortName evidence="5">EF-Ts</shortName>
    </recommendedName>
</protein>
<dbReference type="PROSITE" id="PS01127">
    <property type="entry name" value="EF_TS_2"/>
    <property type="match status" value="1"/>
</dbReference>